<feature type="binding site" evidence="11">
    <location>
        <position position="158"/>
    </location>
    <ligand>
        <name>S-adenosyl-L-methionine</name>
        <dbReference type="ChEBI" id="CHEBI:59789"/>
    </ligand>
</feature>
<dbReference type="EMBL" id="PDNA01000036">
    <property type="protein sequence ID" value="PGH21369.1"/>
    <property type="molecule type" value="Genomic_DNA"/>
</dbReference>
<evidence type="ECO:0000256" key="11">
    <source>
        <dbReference type="PIRSR" id="PIRSR016958-1"/>
    </source>
</evidence>
<protein>
    <recommendedName>
        <fullName evidence="6">Alpha N-terminal protein methyltransferase 1</fullName>
        <ecNumber evidence="5">2.1.1.244</ecNumber>
    </recommendedName>
    <alternativeName>
        <fullName evidence="7">X-Pro-Lys N-terminal protein methyltransferase 1</fullName>
    </alternativeName>
</protein>
<dbReference type="PANTHER" id="PTHR12753">
    <property type="entry name" value="AD-003 - RELATED"/>
    <property type="match status" value="1"/>
</dbReference>
<comment type="catalytic activity">
    <reaction evidence="9">
        <text>N-terminal L-prolyl-L-prolyl-L-lysyl-[protein] + 2 S-adenosyl-L-methionine = N-terminal N,N-dimethyl-L-prolyl-L-prolyl-L-lysyl-[protein] + 2 S-adenosyl-L-homocysteine + 2 H(+)</text>
        <dbReference type="Rhea" id="RHEA:54736"/>
        <dbReference type="Rhea" id="RHEA-COMP:13787"/>
        <dbReference type="Rhea" id="RHEA-COMP:13974"/>
        <dbReference type="ChEBI" id="CHEBI:15378"/>
        <dbReference type="ChEBI" id="CHEBI:57856"/>
        <dbReference type="ChEBI" id="CHEBI:59789"/>
        <dbReference type="ChEBI" id="CHEBI:138059"/>
        <dbReference type="ChEBI" id="CHEBI:138318"/>
        <dbReference type="EC" id="2.1.1.244"/>
    </reaction>
</comment>
<dbReference type="PIRSF" id="PIRSF016958">
    <property type="entry name" value="DUF858_MeTrfase_lik"/>
    <property type="match status" value="1"/>
</dbReference>
<comment type="catalytic activity">
    <reaction evidence="8">
        <text>N-terminal L-seryl-L-prolyl-L-lysyl-[protein] + 3 S-adenosyl-L-methionine = N-terminal N,N,N-trimethyl-L-seryl-L-prolyl-L-lysyl-[protein] + 3 S-adenosyl-L-homocysteine + 3 H(+)</text>
        <dbReference type="Rhea" id="RHEA:54724"/>
        <dbReference type="Rhea" id="RHEA-COMP:13789"/>
        <dbReference type="Rhea" id="RHEA-COMP:13973"/>
        <dbReference type="ChEBI" id="CHEBI:15378"/>
        <dbReference type="ChEBI" id="CHEBI:57856"/>
        <dbReference type="ChEBI" id="CHEBI:59789"/>
        <dbReference type="ChEBI" id="CHEBI:138061"/>
        <dbReference type="ChEBI" id="CHEBI:138317"/>
        <dbReference type="EC" id="2.1.1.244"/>
    </reaction>
</comment>
<dbReference type="STRING" id="1447883.A0A2B7YJY9"/>
<name>A0A2B7YJY9_POLH7</name>
<evidence type="ECO:0000256" key="5">
    <source>
        <dbReference type="ARBA" id="ARBA00039112"/>
    </source>
</evidence>
<dbReference type="GO" id="GO:0071885">
    <property type="term" value="F:N-terminal protein N-methyltransferase activity"/>
    <property type="evidence" value="ECO:0007669"/>
    <property type="project" value="UniProtKB-EC"/>
</dbReference>
<comment type="caution">
    <text evidence="12">The sequence shown here is derived from an EMBL/GenBank/DDBJ whole genome shotgun (WGS) entry which is preliminary data.</text>
</comment>
<evidence type="ECO:0000256" key="6">
    <source>
        <dbReference type="ARBA" id="ARBA00039449"/>
    </source>
</evidence>
<evidence type="ECO:0000256" key="1">
    <source>
        <dbReference type="ARBA" id="ARBA00009059"/>
    </source>
</evidence>
<evidence type="ECO:0000313" key="12">
    <source>
        <dbReference type="EMBL" id="PGH21369.1"/>
    </source>
</evidence>
<evidence type="ECO:0000256" key="8">
    <source>
        <dbReference type="ARBA" id="ARBA00047306"/>
    </source>
</evidence>
<keyword evidence="3" id="KW-0808">Transferase</keyword>
<dbReference type="InterPro" id="IPR008576">
    <property type="entry name" value="MeTrfase_NTM1"/>
</dbReference>
<accession>A0A2B7YJY9</accession>
<feature type="binding site" evidence="11">
    <location>
        <position position="93"/>
    </location>
    <ligand>
        <name>S-adenosyl-L-methionine</name>
        <dbReference type="ChEBI" id="CHEBI:59789"/>
    </ligand>
</feature>
<evidence type="ECO:0000256" key="9">
    <source>
        <dbReference type="ARBA" id="ARBA00047885"/>
    </source>
</evidence>
<keyword evidence="2" id="KW-0489">Methyltransferase</keyword>
<evidence type="ECO:0000313" key="13">
    <source>
        <dbReference type="Proteomes" id="UP000224634"/>
    </source>
</evidence>
<dbReference type="Gene3D" id="3.40.50.150">
    <property type="entry name" value="Vaccinia Virus protein VP39"/>
    <property type="match status" value="1"/>
</dbReference>
<dbReference type="Proteomes" id="UP000224634">
    <property type="component" value="Unassembled WGS sequence"/>
</dbReference>
<evidence type="ECO:0000256" key="3">
    <source>
        <dbReference type="ARBA" id="ARBA00022679"/>
    </source>
</evidence>
<dbReference type="GO" id="GO:0005737">
    <property type="term" value="C:cytoplasm"/>
    <property type="evidence" value="ECO:0007669"/>
    <property type="project" value="TreeGrafter"/>
</dbReference>
<dbReference type="EC" id="2.1.1.244" evidence="5"/>
<keyword evidence="4 11" id="KW-0949">S-adenosyl-L-methionine</keyword>
<evidence type="ECO:0000256" key="4">
    <source>
        <dbReference type="ARBA" id="ARBA00022691"/>
    </source>
</evidence>
<feature type="binding site" evidence="11">
    <location>
        <position position="98"/>
    </location>
    <ligand>
        <name>S-adenosyl-L-methionine</name>
        <dbReference type="ChEBI" id="CHEBI:59789"/>
    </ligand>
</feature>
<reference evidence="12 13" key="1">
    <citation type="submission" date="2017-10" db="EMBL/GenBank/DDBJ databases">
        <title>Comparative genomics in systemic dimorphic fungi from Ajellomycetaceae.</title>
        <authorList>
            <person name="Munoz J.F."/>
            <person name="Mcewen J.G."/>
            <person name="Clay O.K."/>
            <person name="Cuomo C.A."/>
        </authorList>
    </citation>
    <scope>NUCLEOTIDE SEQUENCE [LARGE SCALE GENOMIC DNA]</scope>
    <source>
        <strain evidence="12 13">UAMH7299</strain>
    </source>
</reference>
<proteinExistence type="inferred from homology"/>
<organism evidence="12 13">
    <name type="scientific">Polytolypa hystricis (strain UAMH7299)</name>
    <dbReference type="NCBI Taxonomy" id="1447883"/>
    <lineage>
        <taxon>Eukaryota</taxon>
        <taxon>Fungi</taxon>
        <taxon>Dikarya</taxon>
        <taxon>Ascomycota</taxon>
        <taxon>Pezizomycotina</taxon>
        <taxon>Eurotiomycetes</taxon>
        <taxon>Eurotiomycetidae</taxon>
        <taxon>Onygenales</taxon>
        <taxon>Onygenales incertae sedis</taxon>
        <taxon>Polytolypa</taxon>
    </lineage>
</organism>
<evidence type="ECO:0000256" key="7">
    <source>
        <dbReference type="ARBA" id="ARBA00043129"/>
    </source>
</evidence>
<dbReference type="AlphaFoldDB" id="A0A2B7YJY9"/>
<comment type="catalytic activity">
    <reaction evidence="10">
        <text>N-terminal L-alanyl-L-prolyl-L-lysyl-[protein] + 3 S-adenosyl-L-methionine = N-terminal N,N,N-trimethyl-L-alanyl-L-prolyl-L-lysyl-[protein] + 3 S-adenosyl-L-homocysteine + 3 H(+)</text>
        <dbReference type="Rhea" id="RHEA:54712"/>
        <dbReference type="Rhea" id="RHEA-COMP:13785"/>
        <dbReference type="Rhea" id="RHEA-COMP:13971"/>
        <dbReference type="ChEBI" id="CHEBI:15378"/>
        <dbReference type="ChEBI" id="CHEBI:57856"/>
        <dbReference type="ChEBI" id="CHEBI:59789"/>
        <dbReference type="ChEBI" id="CHEBI:138057"/>
        <dbReference type="ChEBI" id="CHEBI:138315"/>
        <dbReference type="EC" id="2.1.1.244"/>
    </reaction>
</comment>
<gene>
    <name evidence="12" type="ORF">AJ80_03286</name>
</gene>
<dbReference type="PANTHER" id="PTHR12753:SF0">
    <property type="entry name" value="ALPHA N-TERMINAL PROTEIN METHYLTRANSFERASE 1"/>
    <property type="match status" value="1"/>
</dbReference>
<dbReference type="GO" id="GO:0032259">
    <property type="term" value="P:methylation"/>
    <property type="evidence" value="ECO:0007669"/>
    <property type="project" value="UniProtKB-KW"/>
</dbReference>
<dbReference type="OrthoDB" id="1298661at2759"/>
<keyword evidence="13" id="KW-1185">Reference proteome</keyword>
<comment type="similarity">
    <text evidence="1">Belongs to the methyltransferase superfamily. NTM1 family.</text>
</comment>
<sequence length="254" mass="28189">MSAVSPDPIAIESAENHKDTPALPADSRIDHAVSLKYWNDVPATSGAMLSLLGDYPWYSRIDLQGSKSFLSMVYRLLPSCAVEGKLKLGVDCGAGVGRVTEGFLSQVCDVVDVVEPVEKFTQLLRDGSLKENSVVGDIYTVGLEDWNPEKKYDLIWTQFCVGHLTDVQLMEYVKRCRAALTATGIMVVKENMSTDPRGEDMYDELDSSVTRTDEKFRDIFSDAGMNLITSKLQTGFPKNYKLLPVRSYALRLKG</sequence>
<evidence type="ECO:0000256" key="2">
    <source>
        <dbReference type="ARBA" id="ARBA00022603"/>
    </source>
</evidence>
<dbReference type="Pfam" id="PF05891">
    <property type="entry name" value="Methyltransf_PK"/>
    <property type="match status" value="1"/>
</dbReference>
<dbReference type="InterPro" id="IPR029063">
    <property type="entry name" value="SAM-dependent_MTases_sf"/>
</dbReference>
<evidence type="ECO:0000256" key="10">
    <source>
        <dbReference type="ARBA" id="ARBA00048167"/>
    </source>
</evidence>
<dbReference type="SUPFAM" id="SSF53335">
    <property type="entry name" value="S-adenosyl-L-methionine-dependent methyltransferases"/>
    <property type="match status" value="1"/>
</dbReference>